<feature type="compositionally biased region" description="Acidic residues" evidence="4">
    <location>
        <begin position="203"/>
        <end position="213"/>
    </location>
</feature>
<dbReference type="GO" id="GO:0005524">
    <property type="term" value="F:ATP binding"/>
    <property type="evidence" value="ECO:0007669"/>
    <property type="project" value="UniProtKB-KW"/>
</dbReference>
<evidence type="ECO:0000313" key="7">
    <source>
        <dbReference type="Proteomes" id="UP001177140"/>
    </source>
</evidence>
<dbReference type="InterPro" id="IPR008266">
    <property type="entry name" value="Tyr_kinase_AS"/>
</dbReference>
<sequence length="416" mass="48369">MSETSVVPKVYIGGLKRSSDQNVKIAEFDKRPVVAVKSTSKVLERGINCPHILRYLFDTDDGHQIFDDYIFGVKDDLKEVVKALLVNFRFLDANHRPMPQGIQLLRDVIEGLYELYSNGLLHNDLTTENIVICYGEKNLIAKLTRVKEECKSRPGICNYQSLGDIVQACFSWEEWVEQQVTTPKPSKQSTTQNMWSALKVEGENEDDESEQSTEVESSNLEKKSHLPAEVHEFQNCVYKMLSPTDGVVGAEWTRLLKDREDDFYRDPRTLYRHPMFLSPDLCMIFLIQFRMLMHRCLKFTETGVVKNFLTAINKLKTSGWYSNLDPVVQSELRKSPHLVTLDNTQYLLRAIRNVYCHFDDFNDAFTALVGTPPDQMLEYFRVKYPKMLLGIHRVLQFHFKKIKDPLNFMYTFELYL</sequence>
<feature type="domain" description="KEN" evidence="5">
    <location>
        <begin position="249"/>
        <end position="412"/>
    </location>
</feature>
<dbReference type="PANTHER" id="PTHR13954:SF6">
    <property type="entry name" value="NON-SPECIFIC SERINE_THREONINE PROTEIN KINASE"/>
    <property type="match status" value="1"/>
</dbReference>
<evidence type="ECO:0000256" key="2">
    <source>
        <dbReference type="ARBA" id="ARBA00022741"/>
    </source>
</evidence>
<evidence type="ECO:0000256" key="1">
    <source>
        <dbReference type="ARBA" id="ARBA00022729"/>
    </source>
</evidence>
<dbReference type="GO" id="GO:0006397">
    <property type="term" value="P:mRNA processing"/>
    <property type="evidence" value="ECO:0007669"/>
    <property type="project" value="InterPro"/>
</dbReference>
<dbReference type="GO" id="GO:0036498">
    <property type="term" value="P:IRE1-mediated unfolded protein response"/>
    <property type="evidence" value="ECO:0007669"/>
    <property type="project" value="TreeGrafter"/>
</dbReference>
<dbReference type="AlphaFoldDB" id="A0AA41VG83"/>
<organism evidence="6 7">
    <name type="scientific">Papaver nudicaule</name>
    <name type="common">Iceland poppy</name>
    <dbReference type="NCBI Taxonomy" id="74823"/>
    <lineage>
        <taxon>Eukaryota</taxon>
        <taxon>Viridiplantae</taxon>
        <taxon>Streptophyta</taxon>
        <taxon>Embryophyta</taxon>
        <taxon>Tracheophyta</taxon>
        <taxon>Spermatophyta</taxon>
        <taxon>Magnoliopsida</taxon>
        <taxon>Ranunculales</taxon>
        <taxon>Papaveraceae</taxon>
        <taxon>Papaveroideae</taxon>
        <taxon>Papaver</taxon>
    </lineage>
</organism>
<dbReference type="GO" id="GO:0004674">
    <property type="term" value="F:protein serine/threonine kinase activity"/>
    <property type="evidence" value="ECO:0007669"/>
    <property type="project" value="InterPro"/>
</dbReference>
<dbReference type="GO" id="GO:0004521">
    <property type="term" value="F:RNA endonuclease activity"/>
    <property type="evidence" value="ECO:0007669"/>
    <property type="project" value="InterPro"/>
</dbReference>
<dbReference type="GO" id="GO:0051082">
    <property type="term" value="F:unfolded protein binding"/>
    <property type="evidence" value="ECO:0007669"/>
    <property type="project" value="TreeGrafter"/>
</dbReference>
<keyword evidence="1" id="KW-0732">Signal</keyword>
<name>A0AA41VG83_PAPNU</name>
<dbReference type="InterPro" id="IPR010513">
    <property type="entry name" value="KEN_dom"/>
</dbReference>
<proteinExistence type="predicted"/>
<dbReference type="Gene3D" id="1.20.1440.180">
    <property type="entry name" value="KEN domain"/>
    <property type="match status" value="1"/>
</dbReference>
<accession>A0AA41VG83</accession>
<reference evidence="6" key="1">
    <citation type="submission" date="2022-03" db="EMBL/GenBank/DDBJ databases">
        <title>A functionally conserved STORR gene fusion in Papaver species that diverged 16.8 million years ago.</title>
        <authorList>
            <person name="Catania T."/>
        </authorList>
    </citation>
    <scope>NUCLEOTIDE SEQUENCE</scope>
    <source>
        <strain evidence="6">S-191538</strain>
    </source>
</reference>
<dbReference type="EMBL" id="JAJJMA010214993">
    <property type="protein sequence ID" value="MCL7040645.1"/>
    <property type="molecule type" value="Genomic_DNA"/>
</dbReference>
<feature type="region of interest" description="Disordered" evidence="4">
    <location>
        <begin position="201"/>
        <end position="223"/>
    </location>
</feature>
<dbReference type="Gene3D" id="1.10.510.10">
    <property type="entry name" value="Transferase(Phosphotransferase) domain 1"/>
    <property type="match status" value="1"/>
</dbReference>
<dbReference type="InterPro" id="IPR038357">
    <property type="entry name" value="KEN_sf"/>
</dbReference>
<dbReference type="Pfam" id="PF06479">
    <property type="entry name" value="Ribonuc_2-5A"/>
    <property type="match status" value="1"/>
</dbReference>
<evidence type="ECO:0000256" key="4">
    <source>
        <dbReference type="SAM" id="MobiDB-lite"/>
    </source>
</evidence>
<dbReference type="SUPFAM" id="SSF56112">
    <property type="entry name" value="Protein kinase-like (PK-like)"/>
    <property type="match status" value="1"/>
</dbReference>
<dbReference type="InterPro" id="IPR011009">
    <property type="entry name" value="Kinase-like_dom_sf"/>
</dbReference>
<dbReference type="PROSITE" id="PS51392">
    <property type="entry name" value="KEN"/>
    <property type="match status" value="1"/>
</dbReference>
<keyword evidence="7" id="KW-1185">Reference proteome</keyword>
<dbReference type="PANTHER" id="PTHR13954">
    <property type="entry name" value="IRE1-RELATED"/>
    <property type="match status" value="1"/>
</dbReference>
<dbReference type="GO" id="GO:1990604">
    <property type="term" value="C:IRE1-TRAF2-ASK1 complex"/>
    <property type="evidence" value="ECO:0007669"/>
    <property type="project" value="TreeGrafter"/>
</dbReference>
<dbReference type="InterPro" id="IPR045133">
    <property type="entry name" value="IRE1/2-like"/>
</dbReference>
<evidence type="ECO:0000256" key="3">
    <source>
        <dbReference type="ARBA" id="ARBA00022840"/>
    </source>
</evidence>
<keyword evidence="3" id="KW-0067">ATP-binding</keyword>
<dbReference type="PROSITE" id="PS00109">
    <property type="entry name" value="PROTEIN_KINASE_TYR"/>
    <property type="match status" value="1"/>
</dbReference>
<comment type="caution">
    <text evidence="6">The sequence shown here is derived from an EMBL/GenBank/DDBJ whole genome shotgun (WGS) entry which is preliminary data.</text>
</comment>
<dbReference type="Proteomes" id="UP001177140">
    <property type="component" value="Unassembled WGS sequence"/>
</dbReference>
<protein>
    <recommendedName>
        <fullName evidence="5">KEN domain-containing protein</fullName>
    </recommendedName>
</protein>
<evidence type="ECO:0000259" key="5">
    <source>
        <dbReference type="PROSITE" id="PS51392"/>
    </source>
</evidence>
<gene>
    <name evidence="6" type="ORF">MKW94_029924</name>
</gene>
<evidence type="ECO:0000313" key="6">
    <source>
        <dbReference type="EMBL" id="MCL7040645.1"/>
    </source>
</evidence>
<keyword evidence="2" id="KW-0547">Nucleotide-binding</keyword>